<name>A0A182Q065_9DIPT</name>
<reference evidence="2" key="2">
    <citation type="submission" date="2020-05" db="UniProtKB">
        <authorList>
            <consortium name="EnsemblMetazoa"/>
        </authorList>
    </citation>
    <scope>IDENTIFICATION</scope>
    <source>
        <strain evidence="2">FAR1</strain>
    </source>
</reference>
<dbReference type="SUPFAM" id="SSF52058">
    <property type="entry name" value="L domain-like"/>
    <property type="match status" value="1"/>
</dbReference>
<reference evidence="3" key="1">
    <citation type="submission" date="2014-01" db="EMBL/GenBank/DDBJ databases">
        <title>The Genome Sequence of Anopheles farauti FAR1 (V2).</title>
        <authorList>
            <consortium name="The Broad Institute Genomics Platform"/>
            <person name="Neafsey D.E."/>
            <person name="Besansky N."/>
            <person name="Howell P."/>
            <person name="Walton C."/>
            <person name="Young S.K."/>
            <person name="Zeng Q."/>
            <person name="Gargeya S."/>
            <person name="Fitzgerald M."/>
            <person name="Haas B."/>
            <person name="Abouelleil A."/>
            <person name="Allen A.W."/>
            <person name="Alvarado L."/>
            <person name="Arachchi H.M."/>
            <person name="Berlin A.M."/>
            <person name="Chapman S.B."/>
            <person name="Gainer-Dewar J."/>
            <person name="Goldberg J."/>
            <person name="Griggs A."/>
            <person name="Gujja S."/>
            <person name="Hansen M."/>
            <person name="Howarth C."/>
            <person name="Imamovic A."/>
            <person name="Ireland A."/>
            <person name="Larimer J."/>
            <person name="McCowan C."/>
            <person name="Murphy C."/>
            <person name="Pearson M."/>
            <person name="Poon T.W."/>
            <person name="Priest M."/>
            <person name="Roberts A."/>
            <person name="Saif S."/>
            <person name="Shea T."/>
            <person name="Sisk P."/>
            <person name="Sykes S."/>
            <person name="Wortman J."/>
            <person name="Nusbaum C."/>
            <person name="Birren B."/>
        </authorList>
    </citation>
    <scope>NUCLEOTIDE SEQUENCE [LARGE SCALE GENOMIC DNA]</scope>
    <source>
        <strain evidence="3">FAR1</strain>
    </source>
</reference>
<dbReference type="InterPro" id="IPR001810">
    <property type="entry name" value="F-box_dom"/>
</dbReference>
<dbReference type="Gene3D" id="3.80.10.10">
    <property type="entry name" value="Ribonuclease Inhibitor"/>
    <property type="match status" value="1"/>
</dbReference>
<dbReference type="Proteomes" id="UP000075886">
    <property type="component" value="Unassembled WGS sequence"/>
</dbReference>
<dbReference type="EMBL" id="AXCN02001385">
    <property type="status" value="NOT_ANNOTATED_CDS"/>
    <property type="molecule type" value="Genomic_DNA"/>
</dbReference>
<proteinExistence type="predicted"/>
<dbReference type="SUPFAM" id="SSF81383">
    <property type="entry name" value="F-box domain"/>
    <property type="match status" value="1"/>
</dbReference>
<evidence type="ECO:0000313" key="3">
    <source>
        <dbReference type="Proteomes" id="UP000075886"/>
    </source>
</evidence>
<sequence length="572" mass="64975">MSLDSLPAELVEIIAGHLSLSDRMSLGATCRRMEALMDQPKLTTKLFLHLNIKRTHNAVDGVHQLLDFPIPRWVVANSRRTYQNISVMLNDGSSLVEKAAEILNLLHEQGKSPKYLKVEDYGCVSVLNLYNLCQPTFEGLKTLRVSLGGRLRDPNYYRELNLPELRSLHWREVSCLSLCNAQHKPCISLVAPQLEQLVAETTPVVGHFRMPHLVLNTHPKLTTASLTLDTSTVDKFFSLQYPALTKLSLYWSVRQVSDAQLAGVASCLPNVASLMFRTALLESSSRAVAAILSNSTTLRTVLLKECILTEEVFSDSLGWEHVRNLHIHGGMIKLNAPRRTLTLPALETFCMKTDFLESHHMLSLRLPNVRELSLSFKGYCFEVVSAPHVEKLQLLLLSWQSHSFLRNPMPYLHTLVVQTGRLEEPLLSLLRSSTSSLKHLTIVCHSLMGFDSTLYNIDTMLPKLETLALIGVQELSELHKETVAAICRLRKLKKLHLERVTLIGPDELFVTVPQDLEYLTLRNVCRNTFAMLRKTPYPTFQPKETILNRYYWNAHYAARELDLGYEWCLFQI</sequence>
<accession>A0A182Q065</accession>
<dbReference type="EnsemblMetazoa" id="AFAF000457-RA">
    <property type="protein sequence ID" value="AFAF000457-PA"/>
    <property type="gene ID" value="AFAF000457"/>
</dbReference>
<dbReference type="Pfam" id="PF00646">
    <property type="entry name" value="F-box"/>
    <property type="match status" value="1"/>
</dbReference>
<dbReference type="AlphaFoldDB" id="A0A182Q065"/>
<dbReference type="CDD" id="cd09917">
    <property type="entry name" value="F-box_SF"/>
    <property type="match status" value="1"/>
</dbReference>
<protein>
    <recommendedName>
        <fullName evidence="1">F-box domain-containing protein</fullName>
    </recommendedName>
</protein>
<dbReference type="VEuPathDB" id="VectorBase:AFAF000457"/>
<feature type="domain" description="F-box" evidence="1">
    <location>
        <begin position="1"/>
        <end position="50"/>
    </location>
</feature>
<dbReference type="PROSITE" id="PS50181">
    <property type="entry name" value="FBOX"/>
    <property type="match status" value="1"/>
</dbReference>
<evidence type="ECO:0000313" key="2">
    <source>
        <dbReference type="EnsemblMetazoa" id="AFAF000457-PA"/>
    </source>
</evidence>
<dbReference type="InterPro" id="IPR032675">
    <property type="entry name" value="LRR_dom_sf"/>
</dbReference>
<dbReference type="InterPro" id="IPR036047">
    <property type="entry name" value="F-box-like_dom_sf"/>
</dbReference>
<keyword evidence="3" id="KW-1185">Reference proteome</keyword>
<evidence type="ECO:0000259" key="1">
    <source>
        <dbReference type="PROSITE" id="PS50181"/>
    </source>
</evidence>
<organism evidence="2 3">
    <name type="scientific">Anopheles farauti</name>
    <dbReference type="NCBI Taxonomy" id="69004"/>
    <lineage>
        <taxon>Eukaryota</taxon>
        <taxon>Metazoa</taxon>
        <taxon>Ecdysozoa</taxon>
        <taxon>Arthropoda</taxon>
        <taxon>Hexapoda</taxon>
        <taxon>Insecta</taxon>
        <taxon>Pterygota</taxon>
        <taxon>Neoptera</taxon>
        <taxon>Endopterygota</taxon>
        <taxon>Diptera</taxon>
        <taxon>Nematocera</taxon>
        <taxon>Culicoidea</taxon>
        <taxon>Culicidae</taxon>
        <taxon>Anophelinae</taxon>
        <taxon>Anopheles</taxon>
    </lineage>
</organism>